<evidence type="ECO:0000256" key="12">
    <source>
        <dbReference type="ARBA" id="ARBA00036309"/>
    </source>
</evidence>
<keyword evidence="7" id="KW-0915">Sodium</keyword>
<keyword evidence="9 13" id="KW-0472">Membrane</keyword>
<evidence type="ECO:0000256" key="5">
    <source>
        <dbReference type="ARBA" id="ARBA00022692"/>
    </source>
</evidence>
<comment type="similarity">
    <text evidence="2 13">Belongs to the anion exchanger (TC 2.A.31) family.</text>
</comment>
<dbReference type="FunFam" id="3.40.930.10:FF:000002">
    <property type="entry name" value="Anion exchange protein"/>
    <property type="match status" value="1"/>
</dbReference>
<dbReference type="FunFam" id="1.10.287.570:FF:000001">
    <property type="entry name" value="Anion exchange protein"/>
    <property type="match status" value="1"/>
</dbReference>
<keyword evidence="18" id="KW-1185">Reference proteome</keyword>
<evidence type="ECO:0000256" key="9">
    <source>
        <dbReference type="ARBA" id="ARBA00023136"/>
    </source>
</evidence>
<dbReference type="InterPro" id="IPR011531">
    <property type="entry name" value="HCO3_transpt-like_TM_dom"/>
</dbReference>
<evidence type="ECO:0000313" key="18">
    <source>
        <dbReference type="Proteomes" id="UP000265040"/>
    </source>
</evidence>
<feature type="domain" description="Band 3 cytoplasmic" evidence="16">
    <location>
        <begin position="116"/>
        <end position="380"/>
    </location>
</feature>
<keyword evidence="6 13" id="KW-1133">Transmembrane helix</keyword>
<reference evidence="17" key="2">
    <citation type="submission" date="2025-08" db="UniProtKB">
        <authorList>
            <consortium name="Ensembl"/>
        </authorList>
    </citation>
    <scope>IDENTIFICATION</scope>
</reference>
<evidence type="ECO:0000256" key="6">
    <source>
        <dbReference type="ARBA" id="ARBA00022989"/>
    </source>
</evidence>
<evidence type="ECO:0000256" key="10">
    <source>
        <dbReference type="ARBA" id="ARBA00023201"/>
    </source>
</evidence>
<proteinExistence type="inferred from homology"/>
<feature type="compositionally biased region" description="Basic and acidic residues" evidence="14">
    <location>
        <begin position="47"/>
        <end position="77"/>
    </location>
</feature>
<dbReference type="GO" id="GO:0008509">
    <property type="term" value="F:monoatomic anion transmembrane transporter activity"/>
    <property type="evidence" value="ECO:0007669"/>
    <property type="project" value="InterPro"/>
</dbReference>
<evidence type="ECO:0000256" key="3">
    <source>
        <dbReference type="ARBA" id="ARBA00022448"/>
    </source>
</evidence>
<dbReference type="InterPro" id="IPR003020">
    <property type="entry name" value="HCO3_transpt_euk"/>
</dbReference>
<dbReference type="InterPro" id="IPR013769">
    <property type="entry name" value="Band3_cytoplasmic_dom"/>
</dbReference>
<dbReference type="PANTHER" id="PTHR11453:SF20">
    <property type="entry name" value="ELECTROGENIC SODIUM BICARBONATE COTRANSPORTER 4"/>
    <property type="match status" value="1"/>
</dbReference>
<evidence type="ECO:0000256" key="7">
    <source>
        <dbReference type="ARBA" id="ARBA00023053"/>
    </source>
</evidence>
<evidence type="ECO:0000256" key="1">
    <source>
        <dbReference type="ARBA" id="ARBA00004554"/>
    </source>
</evidence>
<dbReference type="Gene3D" id="3.40.930.10">
    <property type="entry name" value="Mannitol-specific EII, Chain A"/>
    <property type="match status" value="1"/>
</dbReference>
<organism evidence="17 18">
    <name type="scientific">Anabas testudineus</name>
    <name type="common">Climbing perch</name>
    <name type="synonym">Anthias testudineus</name>
    <dbReference type="NCBI Taxonomy" id="64144"/>
    <lineage>
        <taxon>Eukaryota</taxon>
        <taxon>Metazoa</taxon>
        <taxon>Chordata</taxon>
        <taxon>Craniata</taxon>
        <taxon>Vertebrata</taxon>
        <taxon>Euteleostomi</taxon>
        <taxon>Actinopterygii</taxon>
        <taxon>Neopterygii</taxon>
        <taxon>Teleostei</taxon>
        <taxon>Neoteleostei</taxon>
        <taxon>Acanthomorphata</taxon>
        <taxon>Anabantaria</taxon>
        <taxon>Anabantiformes</taxon>
        <taxon>Anabantoidei</taxon>
        <taxon>Anabantidae</taxon>
        <taxon>Anabas</taxon>
    </lineage>
</organism>
<keyword evidence="8 13" id="KW-0406">Ion transport</keyword>
<feature type="transmembrane region" description="Helical" evidence="13">
    <location>
        <begin position="547"/>
        <end position="568"/>
    </location>
</feature>
<evidence type="ECO:0000256" key="2">
    <source>
        <dbReference type="ARBA" id="ARBA00010993"/>
    </source>
</evidence>
<feature type="domain" description="Bicarbonate transporter-like transmembrane" evidence="15">
    <location>
        <begin position="420"/>
        <end position="967"/>
    </location>
</feature>
<name>A0A7N6F849_ANATE</name>
<feature type="transmembrane region" description="Helical" evidence="13">
    <location>
        <begin position="759"/>
        <end position="778"/>
    </location>
</feature>
<evidence type="ECO:0000256" key="4">
    <source>
        <dbReference type="ARBA" id="ARBA00022475"/>
    </source>
</evidence>
<keyword evidence="3 13" id="KW-0813">Transport</keyword>
<dbReference type="InterPro" id="IPR003024">
    <property type="entry name" value="Na/HCO3_transpt"/>
</dbReference>
<feature type="transmembrane region" description="Helical" evidence="13">
    <location>
        <begin position="799"/>
        <end position="823"/>
    </location>
</feature>
<dbReference type="PRINTS" id="PR01232">
    <property type="entry name" value="NAHCO3TRSPRT"/>
</dbReference>
<dbReference type="GeneTree" id="ENSGT00940000157488"/>
<feature type="transmembrane region" description="Helical" evidence="13">
    <location>
        <begin position="673"/>
        <end position="692"/>
    </location>
</feature>
<evidence type="ECO:0000256" key="14">
    <source>
        <dbReference type="SAM" id="MobiDB-lite"/>
    </source>
</evidence>
<evidence type="ECO:0000313" key="17">
    <source>
        <dbReference type="Ensembl" id="ENSATEP00000042435.1"/>
    </source>
</evidence>
<sequence>MDHHEWQRGRSRGHRRYDDDEEAQPVYIGVPVSHRRKRRRHRSYAGDADRDTRHTHYDHHTHCDHSHRGYCHDREEHSDDEEESTEHQEHADPTVSPAAERLRHILGEDDSSPTPTIFTEMDTLQHEGGELEWKESARWVKFEEKVEEGGERWSKPHVSTLTLHSLFELRTCLQTGSILLDLEGYSLPQIVDEIVDRQIADGLISPDLKEKISFVLLRKHRHQTKKPIHRSLADIGKSSNTASSKSDFYAFPSSTHFCSSFQLKNKFMKKIPRDAEASNVLIGEVDFLDKPFVSFVRLAQATTLGGLTEVPVPTRFLFILLGPSGKTKSYNEIGRAIATLMVDDLFSDVAYKARDREDLIAGVDEFLDEVIVLPPGEWDPKIRIEPPKKVPSSVLNLNELGQMNGSAGGAAAGEDEEIGGGLWLDIKRKIPWFCSDIYDGFHIQSISAVLFIYLGCITNAITFGGLLGDATDNYQGVMESFLGTALAGAVFCFFGGQPLIILSSTGPILIFEKLLYEFTNTNNQRRGDTTTFCLHRGSDVDYMELRLWIGLHSCLQCLVLVVSDASYIIKYMTRFTEEGFSSLISFIFISDAIKKMVGAFNYYPINRGFKPDYITAYKCECVTFVQAPQQYLPPNVLPHFNLTDVDWSQLSKKECVKYGGALVGNSCKYVPDLALMSFILFFGTYSMTISLKKFKFSRYFPTKLRTLISDFAIIIAILVFCGLDYLLELDTPKLHVPTEIKPTRPDRGWLVMPFGKNPWWWHVASFVPALLVTILIFMDQQISAVIVNRKENKLKKGCGYHLDLFWVGILMAVCSFMGLPWYVAATVISIAHIDSLKMESESSAPGEQPQFLGVREQRLTGILVFVLTGLSVFLAPILQYIPMPVLYGVFLYMGVASLSGIQFWERIKLYLMPAKHQPDFSFLRHVPLRRVHLFTLVQIICLAVLWILKSTFLAIVFPVMVSVLLVASSMSDLHKTRAGILLLQYPINKSISITLIREVRGEWSCASARSVLLSSYNSSSCVLGGKQLQNRTGFHYCLITRNTRSY</sequence>
<dbReference type="GO" id="GO:0016323">
    <property type="term" value="C:basolateral plasma membrane"/>
    <property type="evidence" value="ECO:0007669"/>
    <property type="project" value="UniProtKB-SubCell"/>
</dbReference>
<dbReference type="PRINTS" id="PR01231">
    <property type="entry name" value="HCO3TRNSPORT"/>
</dbReference>
<feature type="transmembrane region" description="Helical" evidence="13">
    <location>
        <begin position="480"/>
        <end position="501"/>
    </location>
</feature>
<feature type="transmembrane region" description="Helical" evidence="13">
    <location>
        <begin position="936"/>
        <end position="967"/>
    </location>
</feature>
<dbReference type="Proteomes" id="UP000265040">
    <property type="component" value="Chromosome 12"/>
</dbReference>
<dbReference type="PANTHER" id="PTHR11453">
    <property type="entry name" value="ANION EXCHANGE PROTEIN"/>
    <property type="match status" value="1"/>
</dbReference>
<keyword evidence="10" id="KW-0739">Sodium transport</keyword>
<feature type="compositionally biased region" description="Basic residues" evidence="14">
    <location>
        <begin position="33"/>
        <end position="43"/>
    </location>
</feature>
<gene>
    <name evidence="17" type="primary">SLC4A5</name>
</gene>
<reference evidence="17" key="3">
    <citation type="submission" date="2025-09" db="UniProtKB">
        <authorList>
            <consortium name="Ensembl"/>
        </authorList>
    </citation>
    <scope>IDENTIFICATION</scope>
</reference>
<accession>A0A7N6F849</accession>
<comment type="catalytic activity">
    <reaction evidence="12">
        <text>2 hydrogencarbonate(out) + Na(+)(out) = 2 hydrogencarbonate(in) + Na(+)(in)</text>
        <dbReference type="Rhea" id="RHEA:72215"/>
        <dbReference type="ChEBI" id="CHEBI:17544"/>
        <dbReference type="ChEBI" id="CHEBI:29101"/>
    </reaction>
</comment>
<comment type="catalytic activity">
    <reaction evidence="11">
        <text>3 hydrogencarbonate(out) + Na(+)(out) = 3 hydrogencarbonate(in) + Na(+)(in)</text>
        <dbReference type="Rhea" id="RHEA:72219"/>
        <dbReference type="ChEBI" id="CHEBI:17544"/>
        <dbReference type="ChEBI" id="CHEBI:29101"/>
    </reaction>
</comment>
<dbReference type="Gene3D" id="1.10.287.570">
    <property type="entry name" value="Helical hairpin bin"/>
    <property type="match status" value="1"/>
</dbReference>
<dbReference type="AlphaFoldDB" id="A0A7N6F849"/>
<dbReference type="NCBIfam" id="TIGR00834">
    <property type="entry name" value="ae"/>
    <property type="match status" value="1"/>
</dbReference>
<dbReference type="GO" id="GO:0008510">
    <property type="term" value="F:sodium:bicarbonate symporter activity"/>
    <property type="evidence" value="ECO:0007669"/>
    <property type="project" value="TreeGrafter"/>
</dbReference>
<dbReference type="SUPFAM" id="SSF55804">
    <property type="entry name" value="Phoshotransferase/anion transport protein"/>
    <property type="match status" value="1"/>
</dbReference>
<evidence type="ECO:0000256" key="8">
    <source>
        <dbReference type="ARBA" id="ARBA00023065"/>
    </source>
</evidence>
<feature type="transmembrane region" description="Helical" evidence="13">
    <location>
        <begin position="704"/>
        <end position="727"/>
    </location>
</feature>
<evidence type="ECO:0000259" key="15">
    <source>
        <dbReference type="Pfam" id="PF00955"/>
    </source>
</evidence>
<keyword evidence="5 13" id="KW-0812">Transmembrane</keyword>
<feature type="transmembrane region" description="Helical" evidence="13">
    <location>
        <begin position="885"/>
        <end position="904"/>
    </location>
</feature>
<feature type="transmembrane region" description="Helical" evidence="13">
    <location>
        <begin position="446"/>
        <end position="468"/>
    </location>
</feature>
<dbReference type="InterPro" id="IPR016152">
    <property type="entry name" value="PTrfase/Anion_transptr"/>
</dbReference>
<feature type="transmembrane region" description="Helical" evidence="13">
    <location>
        <begin position="859"/>
        <end position="878"/>
    </location>
</feature>
<keyword evidence="4" id="KW-1003">Cell membrane</keyword>
<dbReference type="GO" id="GO:0051453">
    <property type="term" value="P:regulation of intracellular pH"/>
    <property type="evidence" value="ECO:0007669"/>
    <property type="project" value="TreeGrafter"/>
</dbReference>
<comment type="subcellular location">
    <subcellularLocation>
        <location evidence="1">Basolateral cell membrane</location>
        <topology evidence="1">Multi-pass membrane protein</topology>
    </subcellularLocation>
    <subcellularLocation>
        <location evidence="13">Membrane</location>
        <topology evidence="13">Multi-pass membrane protein</topology>
    </subcellularLocation>
</comment>
<dbReference type="Pfam" id="PF00955">
    <property type="entry name" value="HCO3_cotransp"/>
    <property type="match status" value="1"/>
</dbReference>
<feature type="region of interest" description="Disordered" evidence="14">
    <location>
        <begin position="1"/>
        <end position="96"/>
    </location>
</feature>
<dbReference type="Pfam" id="PF07565">
    <property type="entry name" value="Band_3_cyto"/>
    <property type="match status" value="1"/>
</dbReference>
<dbReference type="GO" id="GO:0005452">
    <property type="term" value="F:solute:inorganic anion antiporter activity"/>
    <property type="evidence" value="ECO:0007669"/>
    <property type="project" value="InterPro"/>
</dbReference>
<evidence type="ECO:0000256" key="13">
    <source>
        <dbReference type="RuleBase" id="RU362035"/>
    </source>
</evidence>
<feature type="transmembrane region" description="Helical" evidence="13">
    <location>
        <begin position="580"/>
        <end position="603"/>
    </location>
</feature>
<protein>
    <recommendedName>
        <fullName evidence="13">Anion exchange protein</fullName>
    </recommendedName>
</protein>
<reference evidence="17" key="1">
    <citation type="submission" date="2021-04" db="EMBL/GenBank/DDBJ databases">
        <authorList>
            <consortium name="Wellcome Sanger Institute Data Sharing"/>
        </authorList>
    </citation>
    <scope>NUCLEOTIDE SEQUENCE [LARGE SCALE GENOMIC DNA]</scope>
</reference>
<dbReference type="Ensembl" id="ENSATET00000039617.2">
    <property type="protein sequence ID" value="ENSATEP00000042435.1"/>
    <property type="gene ID" value="ENSATEG00000005397.3"/>
</dbReference>
<evidence type="ECO:0000259" key="16">
    <source>
        <dbReference type="Pfam" id="PF07565"/>
    </source>
</evidence>
<evidence type="ECO:0000256" key="11">
    <source>
        <dbReference type="ARBA" id="ARBA00035820"/>
    </source>
</evidence>